<dbReference type="Proteomes" id="UP000070092">
    <property type="component" value="Unassembled WGS sequence"/>
</dbReference>
<comment type="caution">
    <text evidence="1">The sequence shown here is derived from an EMBL/GenBank/DDBJ whole genome shotgun (WGS) entry which is preliminary data.</text>
</comment>
<sequence>MHESLRISAFAPAAVHGAGDSGSAVGAIAKVIVAVAAPAIRRARNLIGKRARKRGEQ</sequence>
<dbReference type="AlphaFoldDB" id="A0A0M5KW40"/>
<dbReference type="RefSeq" id="WP_021647940.1">
    <property type="nucleotide sequence ID" value="NZ_JACTOD010000002.1"/>
</dbReference>
<dbReference type="EMBL" id="LRPO01000020">
    <property type="protein sequence ID" value="KWZ82047.1"/>
    <property type="molecule type" value="Genomic_DNA"/>
</dbReference>
<evidence type="ECO:0000313" key="1">
    <source>
        <dbReference type="EMBL" id="KWZ82047.1"/>
    </source>
</evidence>
<name>A0A0M5KW40_BIFBI</name>
<gene>
    <name evidence="1" type="ORF">HMPREF3196_00630</name>
</gene>
<accession>A0A0M5KW40</accession>
<dbReference type="PATRIC" id="fig|1681.42.peg.691"/>
<reference evidence="1 2" key="1">
    <citation type="submission" date="2016-01" db="EMBL/GenBank/DDBJ databases">
        <authorList>
            <person name="Oliw E.H."/>
        </authorList>
    </citation>
    <scope>NUCLEOTIDE SEQUENCE [LARGE SCALE GENOMIC DNA]</scope>
    <source>
        <strain evidence="1 2">MJR8628B</strain>
    </source>
</reference>
<organism evidence="1 2">
    <name type="scientific">Bifidobacterium bifidum</name>
    <dbReference type="NCBI Taxonomy" id="1681"/>
    <lineage>
        <taxon>Bacteria</taxon>
        <taxon>Bacillati</taxon>
        <taxon>Actinomycetota</taxon>
        <taxon>Actinomycetes</taxon>
        <taxon>Bifidobacteriales</taxon>
        <taxon>Bifidobacteriaceae</taxon>
        <taxon>Bifidobacterium</taxon>
    </lineage>
</organism>
<protein>
    <submittedName>
        <fullName evidence="1">Uncharacterized protein</fullName>
    </submittedName>
</protein>
<evidence type="ECO:0000313" key="2">
    <source>
        <dbReference type="Proteomes" id="UP000070092"/>
    </source>
</evidence>
<proteinExistence type="predicted"/>